<dbReference type="GO" id="GO:0005829">
    <property type="term" value="C:cytosol"/>
    <property type="evidence" value="ECO:0007669"/>
    <property type="project" value="TreeGrafter"/>
</dbReference>
<dbReference type="InterPro" id="IPR013520">
    <property type="entry name" value="Ribonucl_H"/>
</dbReference>
<reference evidence="3 4" key="1">
    <citation type="journal article" date="2015" name="J. Biotechnol.">
        <title>Complete genome sequence of a malodorant-producing acetogen, Clostridium scatologenes ATCC 25775(T).</title>
        <authorList>
            <person name="Zhu Z."/>
            <person name="Guo T."/>
            <person name="Zheng H."/>
            <person name="Song T."/>
            <person name="Ouyang P."/>
            <person name="Xie J."/>
        </authorList>
    </citation>
    <scope>NUCLEOTIDE SEQUENCE [LARGE SCALE GENOMIC DNA]</scope>
    <source>
        <strain evidence="3 4">ATCC 25775</strain>
    </source>
</reference>
<feature type="domain" description="Exonuclease" evidence="2">
    <location>
        <begin position="3"/>
        <end position="89"/>
    </location>
</feature>
<dbReference type="EMBL" id="CP009933">
    <property type="protein sequence ID" value="AKA67298.1"/>
    <property type="molecule type" value="Genomic_DNA"/>
</dbReference>
<keyword evidence="1" id="KW-0378">Hydrolase</keyword>
<dbReference type="InterPro" id="IPR006054">
    <property type="entry name" value="DnaQ"/>
</dbReference>
<dbReference type="Proteomes" id="UP000033115">
    <property type="component" value="Chromosome"/>
</dbReference>
<protein>
    <submittedName>
        <fullName evidence="3">DNA polymerase III PolC</fullName>
    </submittedName>
</protein>
<keyword evidence="4" id="KW-1185">Reference proteome</keyword>
<dbReference type="HOGENOM" id="CLU_2435695_0_0_9"/>
<gene>
    <name evidence="3" type="ORF">CSCA_0173</name>
</gene>
<dbReference type="NCBIfam" id="TIGR00573">
    <property type="entry name" value="dnaq"/>
    <property type="match status" value="1"/>
</dbReference>
<keyword evidence="1" id="KW-0269">Exonuclease</keyword>
<evidence type="ECO:0000256" key="1">
    <source>
        <dbReference type="ARBA" id="ARBA00022839"/>
    </source>
</evidence>
<dbReference type="SUPFAM" id="SSF53098">
    <property type="entry name" value="Ribonuclease H-like"/>
    <property type="match status" value="1"/>
</dbReference>
<dbReference type="PANTHER" id="PTHR30231:SF41">
    <property type="entry name" value="DNA POLYMERASE III SUBUNIT EPSILON"/>
    <property type="match status" value="1"/>
</dbReference>
<name>A0A0E3JLW2_CLOSL</name>
<dbReference type="GO" id="GO:0003887">
    <property type="term" value="F:DNA-directed DNA polymerase activity"/>
    <property type="evidence" value="ECO:0007669"/>
    <property type="project" value="InterPro"/>
</dbReference>
<evidence type="ECO:0000259" key="2">
    <source>
        <dbReference type="Pfam" id="PF00929"/>
    </source>
</evidence>
<dbReference type="AlphaFoldDB" id="A0A0E3JLW2"/>
<dbReference type="KEGG" id="csq:CSCA_0173"/>
<dbReference type="Pfam" id="PF00929">
    <property type="entry name" value="RNase_T"/>
    <property type="match status" value="1"/>
</dbReference>
<dbReference type="InterPro" id="IPR036397">
    <property type="entry name" value="RNaseH_sf"/>
</dbReference>
<evidence type="ECO:0000313" key="3">
    <source>
        <dbReference type="EMBL" id="AKA67298.1"/>
    </source>
</evidence>
<proteinExistence type="predicted"/>
<accession>A0A0E3JLW2</accession>
<sequence length="90" mass="9925">MNSTKDKIIEISALKINNGAIIDEFNTFINPQVSIPEDISKLTNITNDDVKCSPTIADILETFLEFIGDSVLVAHNAEFDVGFLKINAKK</sequence>
<evidence type="ECO:0000313" key="4">
    <source>
        <dbReference type="Proteomes" id="UP000033115"/>
    </source>
</evidence>
<keyword evidence="1" id="KW-0540">Nuclease</keyword>
<dbReference type="FunFam" id="3.30.420.10:FF:000045">
    <property type="entry name" value="3'-5' exonuclease DinG"/>
    <property type="match status" value="1"/>
</dbReference>
<organism evidence="3 4">
    <name type="scientific">Clostridium scatologenes</name>
    <dbReference type="NCBI Taxonomy" id="1548"/>
    <lineage>
        <taxon>Bacteria</taxon>
        <taxon>Bacillati</taxon>
        <taxon>Bacillota</taxon>
        <taxon>Clostridia</taxon>
        <taxon>Eubacteriales</taxon>
        <taxon>Clostridiaceae</taxon>
        <taxon>Clostridium</taxon>
    </lineage>
</organism>
<dbReference type="PANTHER" id="PTHR30231">
    <property type="entry name" value="DNA POLYMERASE III SUBUNIT EPSILON"/>
    <property type="match status" value="1"/>
</dbReference>
<dbReference type="GO" id="GO:0003677">
    <property type="term" value="F:DNA binding"/>
    <property type="evidence" value="ECO:0007669"/>
    <property type="project" value="InterPro"/>
</dbReference>
<dbReference type="CDD" id="cd06127">
    <property type="entry name" value="DEDDh"/>
    <property type="match status" value="1"/>
</dbReference>
<dbReference type="GO" id="GO:0045004">
    <property type="term" value="P:DNA replication proofreading"/>
    <property type="evidence" value="ECO:0007669"/>
    <property type="project" value="TreeGrafter"/>
</dbReference>
<dbReference type="GO" id="GO:0008408">
    <property type="term" value="F:3'-5' exonuclease activity"/>
    <property type="evidence" value="ECO:0007669"/>
    <property type="project" value="TreeGrafter"/>
</dbReference>
<dbReference type="InterPro" id="IPR012337">
    <property type="entry name" value="RNaseH-like_sf"/>
</dbReference>
<dbReference type="Gene3D" id="3.30.420.10">
    <property type="entry name" value="Ribonuclease H-like superfamily/Ribonuclease H"/>
    <property type="match status" value="1"/>
</dbReference>
<dbReference type="STRING" id="1548.CSCA_0173"/>